<dbReference type="Proteomes" id="UP001269144">
    <property type="component" value="Unassembled WGS sequence"/>
</dbReference>
<gene>
    <name evidence="5" type="ORF">RGQ15_21325</name>
</gene>
<dbReference type="InterPro" id="IPR036589">
    <property type="entry name" value="HCY_dom_sf"/>
</dbReference>
<dbReference type="PROSITE" id="PS50970">
    <property type="entry name" value="HCY"/>
    <property type="match status" value="1"/>
</dbReference>
<dbReference type="PANTHER" id="PTHR11103:SF18">
    <property type="entry name" value="SLR1189 PROTEIN"/>
    <property type="match status" value="1"/>
</dbReference>
<keyword evidence="6" id="KW-1185">Reference proteome</keyword>
<keyword evidence="3" id="KW-0862">Zinc</keyword>
<keyword evidence="3" id="KW-0479">Metal-binding</keyword>
<dbReference type="PANTHER" id="PTHR11103">
    <property type="entry name" value="SLR1189 PROTEIN"/>
    <property type="match status" value="1"/>
</dbReference>
<keyword evidence="2 3" id="KW-0808">Transferase</keyword>
<organism evidence="5 6">
    <name type="scientific">Paracoccus aurantius</name>
    <dbReference type="NCBI Taxonomy" id="3073814"/>
    <lineage>
        <taxon>Bacteria</taxon>
        <taxon>Pseudomonadati</taxon>
        <taxon>Pseudomonadota</taxon>
        <taxon>Alphaproteobacteria</taxon>
        <taxon>Rhodobacterales</taxon>
        <taxon>Paracoccaceae</taxon>
        <taxon>Paracoccus</taxon>
    </lineage>
</organism>
<sequence>MSSAEALTLDRIWIAWTGMETDLIFNHGYDLRSFAAFPMLDSEEGRARLRGYYDAQIQIGGDFGVGIILDTPTWMANPDRALAVGYKAPDLPRVTRDGVSLARDAAAARADVAIRLSVQIGPRGDGYKPGIAAAETAARYHLPQIAAAHEAGADLVSAYTLGAAGEAIGISAAARQVGIPALIAFTIETDGRLADGTPLSAAVAELVEKAEPEAVVVNCAHPDHVASGLDGGPWQTKLAGIVANASRQSHAELDAAEALDDGNPEELAGQLAELRRVLPNLRVLGGCCGTDLRHLRAIAARLTAPHPT</sequence>
<feature type="domain" description="Hcy-binding" evidence="4">
    <location>
        <begin position="1"/>
        <end position="302"/>
    </location>
</feature>
<evidence type="ECO:0000313" key="5">
    <source>
        <dbReference type="EMBL" id="MDS9470097.1"/>
    </source>
</evidence>
<keyword evidence="1 3" id="KW-0489">Methyltransferase</keyword>
<dbReference type="Pfam" id="PF02574">
    <property type="entry name" value="S-methyl_trans"/>
    <property type="match status" value="1"/>
</dbReference>
<name>A0ABU2HYF9_9RHOB</name>
<evidence type="ECO:0000313" key="6">
    <source>
        <dbReference type="Proteomes" id="UP001269144"/>
    </source>
</evidence>
<feature type="binding site" evidence="3">
    <location>
        <position position="219"/>
    </location>
    <ligand>
        <name>Zn(2+)</name>
        <dbReference type="ChEBI" id="CHEBI:29105"/>
    </ligand>
</feature>
<proteinExistence type="predicted"/>
<evidence type="ECO:0000259" key="4">
    <source>
        <dbReference type="PROSITE" id="PS50970"/>
    </source>
</evidence>
<dbReference type="InterPro" id="IPR003726">
    <property type="entry name" value="HCY_dom"/>
</dbReference>
<comment type="caution">
    <text evidence="5">The sequence shown here is derived from an EMBL/GenBank/DDBJ whole genome shotgun (WGS) entry which is preliminary data.</text>
</comment>
<accession>A0ABU2HYF9</accession>
<feature type="binding site" evidence="3">
    <location>
        <position position="287"/>
    </location>
    <ligand>
        <name>Zn(2+)</name>
        <dbReference type="ChEBI" id="CHEBI:29105"/>
    </ligand>
</feature>
<dbReference type="RefSeq" id="WP_311162905.1">
    <property type="nucleotide sequence ID" value="NZ_JAVQLW010000005.1"/>
</dbReference>
<evidence type="ECO:0000256" key="1">
    <source>
        <dbReference type="ARBA" id="ARBA00022603"/>
    </source>
</evidence>
<feature type="binding site" evidence="3">
    <location>
        <position position="288"/>
    </location>
    <ligand>
        <name>Zn(2+)</name>
        <dbReference type="ChEBI" id="CHEBI:29105"/>
    </ligand>
</feature>
<evidence type="ECO:0000256" key="3">
    <source>
        <dbReference type="PROSITE-ProRule" id="PRU00333"/>
    </source>
</evidence>
<reference evidence="6" key="1">
    <citation type="submission" date="2023-07" db="EMBL/GenBank/DDBJ databases">
        <title>Paracoccus sp. MBLB3053 whole genome sequence.</title>
        <authorList>
            <person name="Hwang C.Y."/>
            <person name="Cho E.-S."/>
            <person name="Seo M.-J."/>
        </authorList>
    </citation>
    <scope>NUCLEOTIDE SEQUENCE [LARGE SCALE GENOMIC DNA]</scope>
    <source>
        <strain evidence="6">MBLB3053</strain>
    </source>
</reference>
<dbReference type="Gene3D" id="3.20.20.330">
    <property type="entry name" value="Homocysteine-binding-like domain"/>
    <property type="match status" value="1"/>
</dbReference>
<protein>
    <submittedName>
        <fullName evidence="5">Homocysteine S-methyltransferase family protein</fullName>
    </submittedName>
</protein>
<comment type="cofactor">
    <cofactor evidence="3">
        <name>Zn(2+)</name>
        <dbReference type="ChEBI" id="CHEBI:29105"/>
    </cofactor>
</comment>
<dbReference type="SUPFAM" id="SSF82282">
    <property type="entry name" value="Homocysteine S-methyltransferase"/>
    <property type="match status" value="1"/>
</dbReference>
<dbReference type="EMBL" id="JAVQLW010000005">
    <property type="protein sequence ID" value="MDS9470097.1"/>
    <property type="molecule type" value="Genomic_DNA"/>
</dbReference>
<evidence type="ECO:0000256" key="2">
    <source>
        <dbReference type="ARBA" id="ARBA00022679"/>
    </source>
</evidence>